<gene>
    <name evidence="2" type="ORF">APZ42_023031</name>
</gene>
<evidence type="ECO:0000256" key="1">
    <source>
        <dbReference type="SAM" id="Phobius"/>
    </source>
</evidence>
<reference evidence="2 3" key="1">
    <citation type="submission" date="2016-03" db="EMBL/GenBank/DDBJ databases">
        <title>EvidentialGene: Evidence-directed Construction of Genes on Genomes.</title>
        <authorList>
            <person name="Gilbert D.G."/>
            <person name="Choi J.-H."/>
            <person name="Mockaitis K."/>
            <person name="Colbourne J."/>
            <person name="Pfrender M."/>
        </authorList>
    </citation>
    <scope>NUCLEOTIDE SEQUENCE [LARGE SCALE GENOMIC DNA]</scope>
    <source>
        <strain evidence="2 3">Xinb3</strain>
        <tissue evidence="2">Complete organism</tissue>
    </source>
</reference>
<evidence type="ECO:0000313" key="3">
    <source>
        <dbReference type="Proteomes" id="UP000076858"/>
    </source>
</evidence>
<accession>A0A164V9Y4</accession>
<name>A0A164V9Y4_9CRUS</name>
<comment type="caution">
    <text evidence="2">The sequence shown here is derived from an EMBL/GenBank/DDBJ whole genome shotgun (WGS) entry which is preliminary data.</text>
</comment>
<keyword evidence="1" id="KW-1133">Transmembrane helix</keyword>
<keyword evidence="1" id="KW-0812">Transmembrane</keyword>
<dbReference type="AlphaFoldDB" id="A0A164V9Y4"/>
<sequence length="62" mass="7130">MDGIFFLRVVFLFPELYLSLSLFLIMLRVFLRKESGAGYGADLSLEIAEIEKKKLKFLGDVK</sequence>
<evidence type="ECO:0000313" key="2">
    <source>
        <dbReference type="EMBL" id="KZS12114.1"/>
    </source>
</evidence>
<feature type="transmembrane region" description="Helical" evidence="1">
    <location>
        <begin position="6"/>
        <end position="27"/>
    </location>
</feature>
<proteinExistence type="predicted"/>
<keyword evidence="1" id="KW-0472">Membrane</keyword>
<organism evidence="2 3">
    <name type="scientific">Daphnia magna</name>
    <dbReference type="NCBI Taxonomy" id="35525"/>
    <lineage>
        <taxon>Eukaryota</taxon>
        <taxon>Metazoa</taxon>
        <taxon>Ecdysozoa</taxon>
        <taxon>Arthropoda</taxon>
        <taxon>Crustacea</taxon>
        <taxon>Branchiopoda</taxon>
        <taxon>Diplostraca</taxon>
        <taxon>Cladocera</taxon>
        <taxon>Anomopoda</taxon>
        <taxon>Daphniidae</taxon>
        <taxon>Daphnia</taxon>
    </lineage>
</organism>
<protein>
    <submittedName>
        <fullName evidence="2">Uncharacterized protein</fullName>
    </submittedName>
</protein>
<dbReference type="EMBL" id="LRGB01001374">
    <property type="protein sequence ID" value="KZS12114.1"/>
    <property type="molecule type" value="Genomic_DNA"/>
</dbReference>
<keyword evidence="3" id="KW-1185">Reference proteome</keyword>
<dbReference type="Proteomes" id="UP000076858">
    <property type="component" value="Unassembled WGS sequence"/>
</dbReference>